<evidence type="ECO:0000259" key="3">
    <source>
        <dbReference type="Pfam" id="PF06858"/>
    </source>
</evidence>
<dbReference type="PANTHER" id="PTHR45759">
    <property type="entry name" value="NUCLEOLAR GTP-BINDING PROTEIN 1"/>
    <property type="match status" value="1"/>
</dbReference>
<feature type="domain" description="Nucleolar GTP-binding protein 1 Rossman-fold" evidence="3">
    <location>
        <begin position="4"/>
        <end position="37"/>
    </location>
</feature>
<name>A0A4S8LNH5_DENBC</name>
<dbReference type="GO" id="GO:0005525">
    <property type="term" value="F:GTP binding"/>
    <property type="evidence" value="ECO:0007669"/>
    <property type="project" value="InterPro"/>
</dbReference>
<sequence>MLWMQSITALAHLKSRVLYFMDLSEQCEYTIKAQVSLPFFFRFLSPLSFLSLLVFLLRFHCKLFHSIKLLFTSKLTLLVLNKSVITTYPSFPPPPNLSSPTSPPIRPETTP</sequence>
<dbReference type="OrthoDB" id="415015at2759"/>
<feature type="compositionally biased region" description="Pro residues" evidence="1">
    <location>
        <begin position="90"/>
        <end position="111"/>
    </location>
</feature>
<keyword evidence="2" id="KW-0472">Membrane</keyword>
<evidence type="ECO:0000313" key="4">
    <source>
        <dbReference type="EMBL" id="THU90906.1"/>
    </source>
</evidence>
<dbReference type="Pfam" id="PF06858">
    <property type="entry name" value="NOG1"/>
    <property type="match status" value="1"/>
</dbReference>
<feature type="region of interest" description="Disordered" evidence="1">
    <location>
        <begin position="88"/>
        <end position="111"/>
    </location>
</feature>
<gene>
    <name evidence="4" type="ORF">K435DRAFT_247287</name>
</gene>
<dbReference type="Proteomes" id="UP000297245">
    <property type="component" value="Unassembled WGS sequence"/>
</dbReference>
<dbReference type="InterPro" id="IPR010674">
    <property type="entry name" value="NOG1_Rossman_fold_dom"/>
</dbReference>
<dbReference type="EMBL" id="ML179322">
    <property type="protein sequence ID" value="THU90906.1"/>
    <property type="molecule type" value="Genomic_DNA"/>
</dbReference>
<protein>
    <recommendedName>
        <fullName evidence="3">Nucleolar GTP-binding protein 1 Rossman-fold domain-containing protein</fullName>
    </recommendedName>
</protein>
<keyword evidence="5" id="KW-1185">Reference proteome</keyword>
<evidence type="ECO:0000256" key="2">
    <source>
        <dbReference type="SAM" id="Phobius"/>
    </source>
</evidence>
<reference evidence="4 5" key="1">
    <citation type="journal article" date="2019" name="Nat. Ecol. Evol.">
        <title>Megaphylogeny resolves global patterns of mushroom evolution.</title>
        <authorList>
            <person name="Varga T."/>
            <person name="Krizsan K."/>
            <person name="Foldi C."/>
            <person name="Dima B."/>
            <person name="Sanchez-Garcia M."/>
            <person name="Sanchez-Ramirez S."/>
            <person name="Szollosi G.J."/>
            <person name="Szarkandi J.G."/>
            <person name="Papp V."/>
            <person name="Albert L."/>
            <person name="Andreopoulos W."/>
            <person name="Angelini C."/>
            <person name="Antonin V."/>
            <person name="Barry K.W."/>
            <person name="Bougher N.L."/>
            <person name="Buchanan P."/>
            <person name="Buyck B."/>
            <person name="Bense V."/>
            <person name="Catcheside P."/>
            <person name="Chovatia M."/>
            <person name="Cooper J."/>
            <person name="Damon W."/>
            <person name="Desjardin D."/>
            <person name="Finy P."/>
            <person name="Geml J."/>
            <person name="Haridas S."/>
            <person name="Hughes K."/>
            <person name="Justo A."/>
            <person name="Karasinski D."/>
            <person name="Kautmanova I."/>
            <person name="Kiss B."/>
            <person name="Kocsube S."/>
            <person name="Kotiranta H."/>
            <person name="LaButti K.M."/>
            <person name="Lechner B.E."/>
            <person name="Liimatainen K."/>
            <person name="Lipzen A."/>
            <person name="Lukacs Z."/>
            <person name="Mihaltcheva S."/>
            <person name="Morgado L.N."/>
            <person name="Niskanen T."/>
            <person name="Noordeloos M.E."/>
            <person name="Ohm R.A."/>
            <person name="Ortiz-Santana B."/>
            <person name="Ovrebo C."/>
            <person name="Racz N."/>
            <person name="Riley R."/>
            <person name="Savchenko A."/>
            <person name="Shiryaev A."/>
            <person name="Soop K."/>
            <person name="Spirin V."/>
            <person name="Szebenyi C."/>
            <person name="Tomsovsky M."/>
            <person name="Tulloss R.E."/>
            <person name="Uehling J."/>
            <person name="Grigoriev I.V."/>
            <person name="Vagvolgyi C."/>
            <person name="Papp T."/>
            <person name="Martin F.M."/>
            <person name="Miettinen O."/>
            <person name="Hibbett D.S."/>
            <person name="Nagy L.G."/>
        </authorList>
    </citation>
    <scope>NUCLEOTIDE SEQUENCE [LARGE SCALE GENOMIC DNA]</scope>
    <source>
        <strain evidence="4 5">CBS 962.96</strain>
    </source>
</reference>
<dbReference type="AlphaFoldDB" id="A0A4S8LNH5"/>
<keyword evidence="2" id="KW-1133">Transmembrane helix</keyword>
<keyword evidence="2" id="KW-0812">Transmembrane</keyword>
<evidence type="ECO:0000256" key="1">
    <source>
        <dbReference type="SAM" id="MobiDB-lite"/>
    </source>
</evidence>
<evidence type="ECO:0000313" key="5">
    <source>
        <dbReference type="Proteomes" id="UP000297245"/>
    </source>
</evidence>
<feature type="transmembrane region" description="Helical" evidence="2">
    <location>
        <begin position="39"/>
        <end position="59"/>
    </location>
</feature>
<organism evidence="4 5">
    <name type="scientific">Dendrothele bispora (strain CBS 962.96)</name>
    <dbReference type="NCBI Taxonomy" id="1314807"/>
    <lineage>
        <taxon>Eukaryota</taxon>
        <taxon>Fungi</taxon>
        <taxon>Dikarya</taxon>
        <taxon>Basidiomycota</taxon>
        <taxon>Agaricomycotina</taxon>
        <taxon>Agaricomycetes</taxon>
        <taxon>Agaricomycetidae</taxon>
        <taxon>Agaricales</taxon>
        <taxon>Agaricales incertae sedis</taxon>
        <taxon>Dendrothele</taxon>
    </lineage>
</organism>
<accession>A0A4S8LNH5</accession>
<proteinExistence type="predicted"/>